<dbReference type="InterPro" id="IPR003593">
    <property type="entry name" value="AAA+_ATPase"/>
</dbReference>
<dbReference type="GO" id="GO:0016020">
    <property type="term" value="C:membrane"/>
    <property type="evidence" value="ECO:0007669"/>
    <property type="project" value="InterPro"/>
</dbReference>
<dbReference type="PROSITE" id="PS50893">
    <property type="entry name" value="ABC_TRANSPORTER_2"/>
    <property type="match status" value="1"/>
</dbReference>
<reference evidence="7" key="1">
    <citation type="submission" date="2016-07" db="EMBL/GenBank/DDBJ databases">
        <authorList>
            <person name="Florea S."/>
            <person name="Webb J.S."/>
            <person name="Jaromczyk J."/>
            <person name="Schardl C.L."/>
        </authorList>
    </citation>
    <scope>NUCLEOTIDE SEQUENCE [LARGE SCALE GENOMIC DNA]</scope>
    <source>
        <strain evidence="7">KCTC 42131</strain>
    </source>
</reference>
<accession>A0A1E8CMY4</accession>
<keyword evidence="2" id="KW-0813">Transport</keyword>
<dbReference type="PANTHER" id="PTHR46743:SF2">
    <property type="entry name" value="TEICHOIC ACIDS EXPORT ATP-BINDING PROTEIN TAGH"/>
    <property type="match status" value="1"/>
</dbReference>
<sequence length="241" mass="26934">MSEELLLDLKNTGVCYRRRRLFGNDECYWALDDVSLQLYKGETLGIIGRNGAGKTTLLKLLADIIRPDRGELVRRPASYVILSLRLGFLEQLSARDNIIMSGMLFGMGRDEIEARIPEIMEFAELEDYADAPVATYSMGMSARLGFAIAMSADPDVMLIDEMLAVGDSGFREKSAAVLRERMLSNRTVVLVAHNEPAIRNLCSRVVWIENGRTVEQGEPETVVTNYREHLRKLTADKGATS</sequence>
<comment type="caution">
    <text evidence="6">The sequence shown here is derived from an EMBL/GenBank/DDBJ whole genome shotgun (WGS) entry which is preliminary data.</text>
</comment>
<keyword evidence="3" id="KW-0547">Nucleotide-binding</keyword>
<dbReference type="CDD" id="cd03220">
    <property type="entry name" value="ABC_KpsT_Wzt"/>
    <property type="match status" value="1"/>
</dbReference>
<dbReference type="EMBL" id="MASR01000001">
    <property type="protein sequence ID" value="OFE13774.1"/>
    <property type="molecule type" value="Genomic_DNA"/>
</dbReference>
<evidence type="ECO:0000256" key="1">
    <source>
        <dbReference type="ARBA" id="ARBA00005417"/>
    </source>
</evidence>
<dbReference type="GO" id="GO:0140359">
    <property type="term" value="F:ABC-type transporter activity"/>
    <property type="evidence" value="ECO:0007669"/>
    <property type="project" value="InterPro"/>
</dbReference>
<feature type="domain" description="ABC transporter" evidence="5">
    <location>
        <begin position="16"/>
        <end position="235"/>
    </location>
</feature>
<dbReference type="STRING" id="1524254.PHACT_12035"/>
<evidence type="ECO:0000259" key="5">
    <source>
        <dbReference type="PROSITE" id="PS50893"/>
    </source>
</evidence>
<keyword evidence="7" id="KW-1185">Reference proteome</keyword>
<dbReference type="AlphaFoldDB" id="A0A1E8CMY4"/>
<dbReference type="SMART" id="SM00382">
    <property type="entry name" value="AAA"/>
    <property type="match status" value="1"/>
</dbReference>
<dbReference type="Gene3D" id="3.40.50.300">
    <property type="entry name" value="P-loop containing nucleotide triphosphate hydrolases"/>
    <property type="match status" value="1"/>
</dbReference>
<dbReference type="Proteomes" id="UP000175669">
    <property type="component" value="Unassembled WGS sequence"/>
</dbReference>
<name>A0A1E8CMY4_9GAMM</name>
<organism evidence="6 7">
    <name type="scientific">Pseudohongiella acticola</name>
    <dbReference type="NCBI Taxonomy" id="1524254"/>
    <lineage>
        <taxon>Bacteria</taxon>
        <taxon>Pseudomonadati</taxon>
        <taxon>Pseudomonadota</taxon>
        <taxon>Gammaproteobacteria</taxon>
        <taxon>Pseudomonadales</taxon>
        <taxon>Pseudohongiellaceae</taxon>
        <taxon>Pseudohongiella</taxon>
    </lineage>
</organism>
<dbReference type="Pfam" id="PF00005">
    <property type="entry name" value="ABC_tran"/>
    <property type="match status" value="1"/>
</dbReference>
<dbReference type="InterPro" id="IPR015860">
    <property type="entry name" value="ABC_transpr_TagH-like"/>
</dbReference>
<dbReference type="SUPFAM" id="SSF52540">
    <property type="entry name" value="P-loop containing nucleoside triphosphate hydrolases"/>
    <property type="match status" value="1"/>
</dbReference>
<keyword evidence="4" id="KW-0067">ATP-binding</keyword>
<evidence type="ECO:0000313" key="7">
    <source>
        <dbReference type="Proteomes" id="UP000175669"/>
    </source>
</evidence>
<dbReference type="InterPro" id="IPR003439">
    <property type="entry name" value="ABC_transporter-like_ATP-bd"/>
</dbReference>
<dbReference type="InterPro" id="IPR050683">
    <property type="entry name" value="Bact_Polysacc_Export_ATP-bd"/>
</dbReference>
<gene>
    <name evidence="6" type="ORF">PHACT_12035</name>
</gene>
<dbReference type="OrthoDB" id="9778870at2"/>
<protein>
    <recommendedName>
        <fullName evidence="5">ABC transporter domain-containing protein</fullName>
    </recommendedName>
</protein>
<dbReference type="GO" id="GO:0016887">
    <property type="term" value="F:ATP hydrolysis activity"/>
    <property type="evidence" value="ECO:0007669"/>
    <property type="project" value="InterPro"/>
</dbReference>
<evidence type="ECO:0000256" key="2">
    <source>
        <dbReference type="ARBA" id="ARBA00022448"/>
    </source>
</evidence>
<proteinExistence type="inferred from homology"/>
<dbReference type="PANTHER" id="PTHR46743">
    <property type="entry name" value="TEICHOIC ACIDS EXPORT ATP-BINDING PROTEIN TAGH"/>
    <property type="match status" value="1"/>
</dbReference>
<dbReference type="InterPro" id="IPR027417">
    <property type="entry name" value="P-loop_NTPase"/>
</dbReference>
<comment type="similarity">
    <text evidence="1">Belongs to the ABC transporter superfamily.</text>
</comment>
<evidence type="ECO:0000313" key="6">
    <source>
        <dbReference type="EMBL" id="OFE13774.1"/>
    </source>
</evidence>
<evidence type="ECO:0000256" key="3">
    <source>
        <dbReference type="ARBA" id="ARBA00022741"/>
    </source>
</evidence>
<dbReference type="RefSeq" id="WP_070117992.1">
    <property type="nucleotide sequence ID" value="NZ_MASR01000001.1"/>
</dbReference>
<dbReference type="GO" id="GO:0005524">
    <property type="term" value="F:ATP binding"/>
    <property type="evidence" value="ECO:0007669"/>
    <property type="project" value="UniProtKB-KW"/>
</dbReference>
<evidence type="ECO:0000256" key="4">
    <source>
        <dbReference type="ARBA" id="ARBA00022840"/>
    </source>
</evidence>